<reference evidence="3" key="1">
    <citation type="journal article" date="2019" name="Int. J. Syst. Evol. Microbiol.">
        <title>The Global Catalogue of Microorganisms (GCM) 10K type strain sequencing project: providing services to taxonomists for standard genome sequencing and annotation.</title>
        <authorList>
            <consortium name="The Broad Institute Genomics Platform"/>
            <consortium name="The Broad Institute Genome Sequencing Center for Infectious Disease"/>
            <person name="Wu L."/>
            <person name="Ma J."/>
        </authorList>
    </citation>
    <scope>NUCLEOTIDE SEQUENCE [LARGE SCALE GENOMIC DNA]</scope>
    <source>
        <strain evidence="3">JCM 31486</strain>
    </source>
</reference>
<protein>
    <recommendedName>
        <fullName evidence="4">E9imm peptide</fullName>
    </recommendedName>
</protein>
<dbReference type="Gene3D" id="1.10.1200.20">
    <property type="entry name" value="Colicin E immunity protein"/>
    <property type="match status" value="1"/>
</dbReference>
<keyword evidence="3" id="KW-1185">Reference proteome</keyword>
<proteinExistence type="predicted"/>
<dbReference type="InterPro" id="IPR035900">
    <property type="entry name" value="Colicin_E_sf"/>
</dbReference>
<evidence type="ECO:0000313" key="2">
    <source>
        <dbReference type="EMBL" id="MFD1048986.1"/>
    </source>
</evidence>
<dbReference type="Proteomes" id="UP001597045">
    <property type="component" value="Unassembled WGS sequence"/>
</dbReference>
<accession>A0ABW3MF98</accession>
<evidence type="ECO:0008006" key="4">
    <source>
        <dbReference type="Google" id="ProtNLM"/>
    </source>
</evidence>
<dbReference type="EMBL" id="JBHTIS010001907">
    <property type="protein sequence ID" value="MFD1048986.1"/>
    <property type="molecule type" value="Genomic_DNA"/>
</dbReference>
<feature type="region of interest" description="Disordered" evidence="1">
    <location>
        <begin position="104"/>
        <end position="129"/>
    </location>
</feature>
<gene>
    <name evidence="2" type="ORF">ACFQ1S_27340</name>
</gene>
<evidence type="ECO:0000313" key="3">
    <source>
        <dbReference type="Proteomes" id="UP001597045"/>
    </source>
</evidence>
<name>A0ABW3MF98_9PSEU</name>
<feature type="compositionally biased region" description="Basic and acidic residues" evidence="1">
    <location>
        <begin position="110"/>
        <end position="121"/>
    </location>
</feature>
<comment type="caution">
    <text evidence="2">The sequence shown here is derived from an EMBL/GenBank/DDBJ whole genome shotgun (WGS) entry which is preliminary data.</text>
</comment>
<sequence length="129" mass="14379">MAHVSLRVLVAVVGLVVEVVGGLVPDGRHVGHARTMERTEMITLIERLIRGEGTEAEAGEWLDQLARSIPNPHVSDLIFWSDEPLTAEEILDRAMEYRPIRKRLPGDPAAGHEDPEGDVCHAHHPKIYR</sequence>
<evidence type="ECO:0000256" key="1">
    <source>
        <dbReference type="SAM" id="MobiDB-lite"/>
    </source>
</evidence>
<organism evidence="2 3">
    <name type="scientific">Kibdelosporangium lantanae</name>
    <dbReference type="NCBI Taxonomy" id="1497396"/>
    <lineage>
        <taxon>Bacteria</taxon>
        <taxon>Bacillati</taxon>
        <taxon>Actinomycetota</taxon>
        <taxon>Actinomycetes</taxon>
        <taxon>Pseudonocardiales</taxon>
        <taxon>Pseudonocardiaceae</taxon>
        <taxon>Kibdelosporangium</taxon>
    </lineage>
</organism>